<dbReference type="AlphaFoldDB" id="A0A6B1DVS2"/>
<dbReference type="Gene3D" id="3.40.50.450">
    <property type="match status" value="1"/>
</dbReference>
<dbReference type="InterPro" id="IPR003488">
    <property type="entry name" value="DprA"/>
</dbReference>
<reference evidence="4" key="1">
    <citation type="submission" date="2019-09" db="EMBL/GenBank/DDBJ databases">
        <title>Characterisation of the sponge microbiome using genome-centric metagenomics.</title>
        <authorList>
            <person name="Engelberts J.P."/>
            <person name="Robbins S.J."/>
            <person name="De Goeij J.M."/>
            <person name="Aranda M."/>
            <person name="Bell S.C."/>
            <person name="Webster N.S."/>
        </authorList>
    </citation>
    <scope>NUCLEOTIDE SEQUENCE</scope>
    <source>
        <strain evidence="4">SB0662_bin_9</strain>
    </source>
</reference>
<organism evidence="4">
    <name type="scientific">Caldilineaceae bacterium SB0662_bin_9</name>
    <dbReference type="NCBI Taxonomy" id="2605258"/>
    <lineage>
        <taxon>Bacteria</taxon>
        <taxon>Bacillati</taxon>
        <taxon>Chloroflexota</taxon>
        <taxon>Caldilineae</taxon>
        <taxon>Caldilineales</taxon>
        <taxon>Caldilineaceae</taxon>
    </lineage>
</organism>
<protein>
    <submittedName>
        <fullName evidence="4">DNA-processing protein DprA</fullName>
    </submittedName>
</protein>
<dbReference type="EMBL" id="VXPY01000079">
    <property type="protein sequence ID" value="MYD90875.1"/>
    <property type="molecule type" value="Genomic_DNA"/>
</dbReference>
<dbReference type="PANTHER" id="PTHR43022">
    <property type="entry name" value="PROTEIN SMF"/>
    <property type="match status" value="1"/>
</dbReference>
<comment type="similarity">
    <text evidence="1">Belongs to the DprA/Smf family.</text>
</comment>
<gene>
    <name evidence="4" type="ORF">F4Y08_11145</name>
</gene>
<accession>A0A6B1DVS2</accession>
<feature type="region of interest" description="Disordered" evidence="2">
    <location>
        <begin position="313"/>
        <end position="343"/>
    </location>
</feature>
<sequence>MVDVSLTTQAILMLVAPLLAGGRTETGLLLTPKEYTRLAQVLRQLDSRPSDLLGSQATGLLDTLANDFDRDRLGNLLARGMQVSLALEQWQQLSIQVISRADSLYPRRLKKSLGYRSPPLLYFCGNPALLNGGGLAVVGSRQVDTDLLEYTCELGALAATAGCTIVSGGAKGIDQASMQGAATAGGKVVGVLAHDLARAVMQRDNRNALMNHELLLCSPFDPAAGFKVWQAMDRNKLIYALADVALVVQSDVGKGGTWSGAREQIQKFRCVPVYTRTSGPHSPGLAALRDLGADSWPEPHDVETFRAVVDSAAGRDSPGKVPIHTPKSRDGAAQTQPDTAGFPWADKLQGKVEDLLLRLLVHEPASAQAIADCLEARLYQVQSWLKHLVEAGKLTKSTGPVRYQVTSGIREAGSLPIAVTKGRDKPNGASPSQSPQPDVHMPNINTPIFQKPDTVMWADELRCEAEDLLLRLFAHEDLTVKAVAETLQVSQIQAKQWLEPLVAAGKLTKASRPLYYQRNTSKQQTGLL</sequence>
<feature type="region of interest" description="Disordered" evidence="2">
    <location>
        <begin position="419"/>
        <end position="442"/>
    </location>
</feature>
<dbReference type="Pfam" id="PF02481">
    <property type="entry name" value="DNA_processg_A"/>
    <property type="match status" value="1"/>
</dbReference>
<evidence type="ECO:0000256" key="1">
    <source>
        <dbReference type="ARBA" id="ARBA00006525"/>
    </source>
</evidence>
<feature type="domain" description="Smf/DprA SLOG" evidence="3">
    <location>
        <begin position="97"/>
        <end position="293"/>
    </location>
</feature>
<proteinExistence type="inferred from homology"/>
<dbReference type="PANTHER" id="PTHR43022:SF1">
    <property type="entry name" value="PROTEIN SMF"/>
    <property type="match status" value="1"/>
</dbReference>
<name>A0A6B1DVS2_9CHLR</name>
<evidence type="ECO:0000256" key="2">
    <source>
        <dbReference type="SAM" id="MobiDB-lite"/>
    </source>
</evidence>
<comment type="caution">
    <text evidence="4">The sequence shown here is derived from an EMBL/GenBank/DDBJ whole genome shotgun (WGS) entry which is preliminary data.</text>
</comment>
<dbReference type="SUPFAM" id="SSF102405">
    <property type="entry name" value="MCP/YpsA-like"/>
    <property type="match status" value="1"/>
</dbReference>
<evidence type="ECO:0000259" key="3">
    <source>
        <dbReference type="Pfam" id="PF02481"/>
    </source>
</evidence>
<dbReference type="GO" id="GO:0009294">
    <property type="term" value="P:DNA-mediated transformation"/>
    <property type="evidence" value="ECO:0007669"/>
    <property type="project" value="InterPro"/>
</dbReference>
<evidence type="ECO:0000313" key="4">
    <source>
        <dbReference type="EMBL" id="MYD90875.1"/>
    </source>
</evidence>
<dbReference type="InterPro" id="IPR057666">
    <property type="entry name" value="DrpA_SLOG"/>
</dbReference>